<comment type="function">
    <text evidence="5">Modulates RecA activity.</text>
</comment>
<dbReference type="Proteomes" id="UP001575652">
    <property type="component" value="Unassembled WGS sequence"/>
</dbReference>
<feature type="compositionally biased region" description="Gly residues" evidence="6">
    <location>
        <begin position="35"/>
        <end position="44"/>
    </location>
</feature>
<feature type="domain" description="RecX third three-helical" evidence="8">
    <location>
        <begin position="178"/>
        <end position="225"/>
    </location>
</feature>
<feature type="compositionally biased region" description="Basic and acidic residues" evidence="6">
    <location>
        <begin position="21"/>
        <end position="34"/>
    </location>
</feature>
<reference evidence="10 11" key="1">
    <citation type="submission" date="2024-09" db="EMBL/GenBank/DDBJ databases">
        <authorList>
            <person name="Salinas-Garcia M.A."/>
            <person name="Prieme A."/>
        </authorList>
    </citation>
    <scope>NUCLEOTIDE SEQUENCE [LARGE SCALE GENOMIC DNA]</scope>
    <source>
        <strain evidence="10 11">DSM 21081</strain>
    </source>
</reference>
<evidence type="ECO:0000256" key="1">
    <source>
        <dbReference type="ARBA" id="ARBA00004496"/>
    </source>
</evidence>
<evidence type="ECO:0000256" key="2">
    <source>
        <dbReference type="ARBA" id="ARBA00009695"/>
    </source>
</evidence>
<evidence type="ECO:0000313" key="10">
    <source>
        <dbReference type="EMBL" id="MFB0835120.1"/>
    </source>
</evidence>
<evidence type="ECO:0000256" key="5">
    <source>
        <dbReference type="HAMAP-Rule" id="MF_01114"/>
    </source>
</evidence>
<dbReference type="InterPro" id="IPR053926">
    <property type="entry name" value="RecX_HTH_1st"/>
</dbReference>
<protein>
    <recommendedName>
        <fullName evidence="3 5">Regulatory protein RecX</fullName>
    </recommendedName>
</protein>
<accession>A0ABV4UQZ6</accession>
<comment type="subcellular location">
    <subcellularLocation>
        <location evidence="1 5">Cytoplasm</location>
    </subcellularLocation>
</comment>
<dbReference type="PANTHER" id="PTHR33602">
    <property type="entry name" value="REGULATORY PROTEIN RECX FAMILY PROTEIN"/>
    <property type="match status" value="1"/>
</dbReference>
<gene>
    <name evidence="5" type="primary">recX</name>
    <name evidence="10" type="ORF">ACETWP_11015</name>
</gene>
<evidence type="ECO:0000256" key="6">
    <source>
        <dbReference type="SAM" id="MobiDB-lite"/>
    </source>
</evidence>
<dbReference type="EMBL" id="JBHDLJ010000008">
    <property type="protein sequence ID" value="MFB0835120.1"/>
    <property type="molecule type" value="Genomic_DNA"/>
</dbReference>
<feature type="compositionally biased region" description="Gly residues" evidence="6">
    <location>
        <begin position="59"/>
        <end position="72"/>
    </location>
</feature>
<keyword evidence="4 5" id="KW-0963">Cytoplasm</keyword>
<proteinExistence type="inferred from homology"/>
<feature type="region of interest" description="Disordered" evidence="6">
    <location>
        <begin position="1"/>
        <end position="85"/>
    </location>
</feature>
<evidence type="ECO:0000313" key="11">
    <source>
        <dbReference type="Proteomes" id="UP001575652"/>
    </source>
</evidence>
<evidence type="ECO:0000259" key="9">
    <source>
        <dbReference type="Pfam" id="PF21982"/>
    </source>
</evidence>
<keyword evidence="11" id="KW-1185">Reference proteome</keyword>
<evidence type="ECO:0000256" key="4">
    <source>
        <dbReference type="ARBA" id="ARBA00022490"/>
    </source>
</evidence>
<evidence type="ECO:0000256" key="3">
    <source>
        <dbReference type="ARBA" id="ARBA00018111"/>
    </source>
</evidence>
<evidence type="ECO:0000259" key="8">
    <source>
        <dbReference type="Pfam" id="PF21981"/>
    </source>
</evidence>
<feature type="domain" description="RecX first three-helical" evidence="9">
    <location>
        <begin position="85"/>
        <end position="123"/>
    </location>
</feature>
<dbReference type="InterPro" id="IPR053925">
    <property type="entry name" value="RecX_HTH_3rd"/>
</dbReference>
<dbReference type="InterPro" id="IPR003783">
    <property type="entry name" value="Regulatory_RecX"/>
</dbReference>
<dbReference type="InterPro" id="IPR036388">
    <property type="entry name" value="WH-like_DNA-bd_sf"/>
</dbReference>
<name>A0ABV4UQZ6_9MICC</name>
<dbReference type="Pfam" id="PF21981">
    <property type="entry name" value="RecX_HTH3"/>
    <property type="match status" value="1"/>
</dbReference>
<dbReference type="Pfam" id="PF02631">
    <property type="entry name" value="RecX_HTH2"/>
    <property type="match status" value="1"/>
</dbReference>
<organism evidence="10 11">
    <name type="scientific">Arthrobacter halodurans</name>
    <dbReference type="NCBI Taxonomy" id="516699"/>
    <lineage>
        <taxon>Bacteria</taxon>
        <taxon>Bacillati</taxon>
        <taxon>Actinomycetota</taxon>
        <taxon>Actinomycetes</taxon>
        <taxon>Micrococcales</taxon>
        <taxon>Micrococcaceae</taxon>
        <taxon>Arthrobacter</taxon>
    </lineage>
</organism>
<dbReference type="Gene3D" id="1.10.10.10">
    <property type="entry name" value="Winged helix-like DNA-binding domain superfamily/Winged helix DNA-binding domain"/>
    <property type="match status" value="1"/>
</dbReference>
<evidence type="ECO:0000259" key="7">
    <source>
        <dbReference type="Pfam" id="PF02631"/>
    </source>
</evidence>
<feature type="compositionally biased region" description="Basic and acidic residues" evidence="6">
    <location>
        <begin position="45"/>
        <end position="56"/>
    </location>
</feature>
<sequence>MATTPDWSGLTDAGDGTAGRVPHDPDGTVDRDRVGGVGGPGGADHGPDGPSPDRRRPGGARGRGQRPGGRDGSGAARETDPESAARAIVLRQLTGAAKSRKQLEDKLRAREIPEPAARSVLDRFEELQLVDDAAFAQAWVRSRSQSKGLARGALRRELRDKGIDPELADAALEQLGADDEAHAARLLAERRLRSVAPGTDRDRAVRRVVGMLARKGYPPGLAFRAASEAWEARMGDA</sequence>
<dbReference type="RefSeq" id="WP_373972292.1">
    <property type="nucleotide sequence ID" value="NZ_JBHDLJ010000008.1"/>
</dbReference>
<feature type="domain" description="RecX second three-helical" evidence="7">
    <location>
        <begin position="131"/>
        <end position="172"/>
    </location>
</feature>
<dbReference type="Pfam" id="PF21982">
    <property type="entry name" value="RecX_HTH1"/>
    <property type="match status" value="1"/>
</dbReference>
<dbReference type="HAMAP" id="MF_01114">
    <property type="entry name" value="RecX"/>
    <property type="match status" value="1"/>
</dbReference>
<dbReference type="InterPro" id="IPR053924">
    <property type="entry name" value="RecX_HTH_2nd"/>
</dbReference>
<comment type="caution">
    <text evidence="10">The sequence shown here is derived from an EMBL/GenBank/DDBJ whole genome shotgun (WGS) entry which is preliminary data.</text>
</comment>
<dbReference type="PANTHER" id="PTHR33602:SF1">
    <property type="entry name" value="REGULATORY PROTEIN RECX FAMILY PROTEIN"/>
    <property type="match status" value="1"/>
</dbReference>
<comment type="similarity">
    <text evidence="2 5">Belongs to the RecX family.</text>
</comment>